<evidence type="ECO:0000256" key="5">
    <source>
        <dbReference type="ARBA" id="ARBA00022670"/>
    </source>
</evidence>
<feature type="domain" description="Peptidase M50" evidence="14">
    <location>
        <begin position="16"/>
        <end position="182"/>
    </location>
</feature>
<comment type="caution">
    <text evidence="15">The sequence shown here is derived from an EMBL/GenBank/DDBJ whole genome shotgun (WGS) entry which is preliminary data.</text>
</comment>
<evidence type="ECO:0000256" key="1">
    <source>
        <dbReference type="ARBA" id="ARBA00001947"/>
    </source>
</evidence>
<dbReference type="InterPro" id="IPR052348">
    <property type="entry name" value="Metallopeptidase_M50B"/>
</dbReference>
<evidence type="ECO:0000256" key="9">
    <source>
        <dbReference type="ARBA" id="ARBA00022833"/>
    </source>
</evidence>
<dbReference type="MEROPS" id="M50.A05"/>
<gene>
    <name evidence="15" type="ORF">BAGA_13120</name>
</gene>
<evidence type="ECO:0000313" key="16">
    <source>
        <dbReference type="Proteomes" id="UP000027778"/>
    </source>
</evidence>
<accession>A0A073KGB4</accession>
<proteinExistence type="inferred from homology"/>
<sequence>MDQLFRYPLHQIPLVAMAIIIALSVHEFAHAYVAYKFGDDTAKRQGRLTLSPISHLDPIGMIAILIIGFGWARPVPVNPYNFKKPRLAGVLVSIAGPISNLILSAIGLIIWYSLLKFGVLGAVPFAVADTLGQFFEIFIVLNIVLLVFNLLPIPPLDGYRVIEDLAPANVRAKMTQYEKYGSIALLILVITPLSNYTIQPIFQVVIPYVLGVLQSIIAPIFGLI</sequence>
<dbReference type="CDD" id="cd06158">
    <property type="entry name" value="S2P-M50_like_1"/>
    <property type="match status" value="1"/>
</dbReference>
<keyword evidence="11 15" id="KW-0482">Metalloprotease</keyword>
<dbReference type="STRING" id="574375.AZF08_06270"/>
<evidence type="ECO:0000256" key="2">
    <source>
        <dbReference type="ARBA" id="ARBA00004651"/>
    </source>
</evidence>
<keyword evidence="16" id="KW-1185">Reference proteome</keyword>
<feature type="transmembrane region" description="Helical" evidence="13">
    <location>
        <begin position="87"/>
        <end position="114"/>
    </location>
</feature>
<keyword evidence="9" id="KW-0862">Zinc</keyword>
<dbReference type="GO" id="GO:0006508">
    <property type="term" value="P:proteolysis"/>
    <property type="evidence" value="ECO:0007669"/>
    <property type="project" value="UniProtKB-KW"/>
</dbReference>
<evidence type="ECO:0000256" key="12">
    <source>
        <dbReference type="ARBA" id="ARBA00023136"/>
    </source>
</evidence>
<dbReference type="OrthoDB" id="9800627at2"/>
<feature type="transmembrane region" description="Helical" evidence="13">
    <location>
        <begin position="180"/>
        <end position="198"/>
    </location>
</feature>
<dbReference type="GO" id="GO:0046872">
    <property type="term" value="F:metal ion binding"/>
    <property type="evidence" value="ECO:0007669"/>
    <property type="project" value="UniProtKB-KW"/>
</dbReference>
<dbReference type="RefSeq" id="WP_033673413.1">
    <property type="nucleotide sequence ID" value="NZ_JOTM01000002.1"/>
</dbReference>
<organism evidence="15 16">
    <name type="scientific">Bacillus gaemokensis</name>
    <dbReference type="NCBI Taxonomy" id="574375"/>
    <lineage>
        <taxon>Bacteria</taxon>
        <taxon>Bacillati</taxon>
        <taxon>Bacillota</taxon>
        <taxon>Bacilli</taxon>
        <taxon>Bacillales</taxon>
        <taxon>Bacillaceae</taxon>
        <taxon>Bacillus</taxon>
        <taxon>Bacillus cereus group</taxon>
    </lineage>
</organism>
<evidence type="ECO:0000256" key="11">
    <source>
        <dbReference type="ARBA" id="ARBA00023049"/>
    </source>
</evidence>
<dbReference type="GO" id="GO:0005886">
    <property type="term" value="C:plasma membrane"/>
    <property type="evidence" value="ECO:0007669"/>
    <property type="project" value="UniProtKB-SubCell"/>
</dbReference>
<evidence type="ECO:0000256" key="6">
    <source>
        <dbReference type="ARBA" id="ARBA00022692"/>
    </source>
</evidence>
<evidence type="ECO:0000313" key="15">
    <source>
        <dbReference type="EMBL" id="KEK25546.1"/>
    </source>
</evidence>
<evidence type="ECO:0000256" key="8">
    <source>
        <dbReference type="ARBA" id="ARBA00022801"/>
    </source>
</evidence>
<dbReference type="InterPro" id="IPR008915">
    <property type="entry name" value="Peptidase_M50"/>
</dbReference>
<dbReference type="AlphaFoldDB" id="A0A073KGB4"/>
<dbReference type="Proteomes" id="UP000027778">
    <property type="component" value="Unassembled WGS sequence"/>
</dbReference>
<keyword evidence="10 13" id="KW-1133">Transmembrane helix</keyword>
<evidence type="ECO:0000256" key="3">
    <source>
        <dbReference type="ARBA" id="ARBA00007931"/>
    </source>
</evidence>
<keyword evidence="6 13" id="KW-0812">Transmembrane</keyword>
<dbReference type="eggNOG" id="COG1994">
    <property type="taxonomic scope" value="Bacteria"/>
</dbReference>
<feature type="transmembrane region" description="Helical" evidence="13">
    <location>
        <begin position="55"/>
        <end position="75"/>
    </location>
</feature>
<dbReference type="GO" id="GO:0008237">
    <property type="term" value="F:metallopeptidase activity"/>
    <property type="evidence" value="ECO:0007669"/>
    <property type="project" value="UniProtKB-KW"/>
</dbReference>
<dbReference type="Pfam" id="PF02163">
    <property type="entry name" value="Peptidase_M50"/>
    <property type="match status" value="1"/>
</dbReference>
<dbReference type="EMBL" id="JOTM01000002">
    <property type="protein sequence ID" value="KEK25546.1"/>
    <property type="molecule type" value="Genomic_DNA"/>
</dbReference>
<keyword evidence="7" id="KW-0479">Metal-binding</keyword>
<feature type="transmembrane region" description="Helical" evidence="13">
    <location>
        <begin position="204"/>
        <end position="223"/>
    </location>
</feature>
<evidence type="ECO:0000259" key="14">
    <source>
        <dbReference type="Pfam" id="PF02163"/>
    </source>
</evidence>
<evidence type="ECO:0000256" key="13">
    <source>
        <dbReference type="SAM" id="Phobius"/>
    </source>
</evidence>
<feature type="transmembrane region" description="Helical" evidence="13">
    <location>
        <begin position="12"/>
        <end position="35"/>
    </location>
</feature>
<dbReference type="InterPro" id="IPR044537">
    <property type="entry name" value="Rip2-like"/>
</dbReference>
<keyword evidence="12 13" id="KW-0472">Membrane</keyword>
<evidence type="ECO:0000256" key="7">
    <source>
        <dbReference type="ARBA" id="ARBA00022723"/>
    </source>
</evidence>
<evidence type="ECO:0000256" key="10">
    <source>
        <dbReference type="ARBA" id="ARBA00022989"/>
    </source>
</evidence>
<reference evidence="15 16" key="1">
    <citation type="submission" date="2014-06" db="EMBL/GenBank/DDBJ databases">
        <title>Draft genome sequence of Bacillus gaemokensis JCM 15801 (MCCC 1A00707).</title>
        <authorList>
            <person name="Lai Q."/>
            <person name="Liu Y."/>
            <person name="Shao Z."/>
        </authorList>
    </citation>
    <scope>NUCLEOTIDE SEQUENCE [LARGE SCALE GENOMIC DNA]</scope>
    <source>
        <strain evidence="15 16">JCM 15801</strain>
    </source>
</reference>
<feature type="transmembrane region" description="Helical" evidence="13">
    <location>
        <begin position="134"/>
        <end position="151"/>
    </location>
</feature>
<name>A0A073KGB4_9BACI</name>
<dbReference type="PANTHER" id="PTHR35864:SF1">
    <property type="entry name" value="ZINC METALLOPROTEASE YWHC-RELATED"/>
    <property type="match status" value="1"/>
</dbReference>
<protein>
    <submittedName>
        <fullName evidence="15">Zinc metalloprotease</fullName>
    </submittedName>
</protein>
<keyword evidence="8" id="KW-0378">Hydrolase</keyword>
<keyword evidence="4" id="KW-1003">Cell membrane</keyword>
<dbReference type="PANTHER" id="PTHR35864">
    <property type="entry name" value="ZINC METALLOPROTEASE MJ0611-RELATED"/>
    <property type="match status" value="1"/>
</dbReference>
<comment type="subcellular location">
    <subcellularLocation>
        <location evidence="2">Cell membrane</location>
        <topology evidence="2">Multi-pass membrane protein</topology>
    </subcellularLocation>
</comment>
<keyword evidence="5 15" id="KW-0645">Protease</keyword>
<evidence type="ECO:0000256" key="4">
    <source>
        <dbReference type="ARBA" id="ARBA00022475"/>
    </source>
</evidence>
<comment type="similarity">
    <text evidence="3">Belongs to the peptidase M50B family.</text>
</comment>
<comment type="cofactor">
    <cofactor evidence="1">
        <name>Zn(2+)</name>
        <dbReference type="ChEBI" id="CHEBI:29105"/>
    </cofactor>
</comment>